<sequence>MISTIKKKDEPKEEAKPIEKKTSRVNLMMLIPKQRNVLFPWADQIHIVNGLLSKIIVLVHWDMTVGTKVLSSIQLVEYVSYGRNINSIERNATKAPLEKLVEHKTDMRLVESTMELSPLGKMGCVSDFEGKETMQR</sequence>
<dbReference type="EMBL" id="JAIQCV010000003">
    <property type="protein sequence ID" value="KAH1113999.1"/>
    <property type="molecule type" value="Genomic_DNA"/>
</dbReference>
<comment type="caution">
    <text evidence="1">The sequence shown here is derived from an EMBL/GenBank/DDBJ whole genome shotgun (WGS) entry which is preliminary data.</text>
</comment>
<evidence type="ECO:0000313" key="1">
    <source>
        <dbReference type="EMBL" id="KAH1113999.1"/>
    </source>
</evidence>
<protein>
    <submittedName>
        <fullName evidence="1">Uncharacterized protein</fullName>
    </submittedName>
</protein>
<reference evidence="1 2" key="1">
    <citation type="journal article" date="2021" name="Plant Biotechnol. J.">
        <title>Multi-omics assisted identification of the key and species-specific regulatory components of drought-tolerant mechanisms in Gossypium stocksii.</title>
        <authorList>
            <person name="Yu D."/>
            <person name="Ke L."/>
            <person name="Zhang D."/>
            <person name="Wu Y."/>
            <person name="Sun Y."/>
            <person name="Mei J."/>
            <person name="Sun J."/>
            <person name="Sun Y."/>
        </authorList>
    </citation>
    <scope>NUCLEOTIDE SEQUENCE [LARGE SCALE GENOMIC DNA]</scope>
    <source>
        <strain evidence="2">cv. E1</strain>
        <tissue evidence="1">Leaf</tissue>
    </source>
</reference>
<name>A0A9D4AF76_9ROSI</name>
<dbReference type="Proteomes" id="UP000828251">
    <property type="component" value="Unassembled WGS sequence"/>
</dbReference>
<proteinExistence type="predicted"/>
<evidence type="ECO:0000313" key="2">
    <source>
        <dbReference type="Proteomes" id="UP000828251"/>
    </source>
</evidence>
<dbReference type="OrthoDB" id="1939491at2759"/>
<accession>A0A9D4AF76</accession>
<organism evidence="1 2">
    <name type="scientific">Gossypium stocksii</name>
    <dbReference type="NCBI Taxonomy" id="47602"/>
    <lineage>
        <taxon>Eukaryota</taxon>
        <taxon>Viridiplantae</taxon>
        <taxon>Streptophyta</taxon>
        <taxon>Embryophyta</taxon>
        <taxon>Tracheophyta</taxon>
        <taxon>Spermatophyta</taxon>
        <taxon>Magnoliopsida</taxon>
        <taxon>eudicotyledons</taxon>
        <taxon>Gunneridae</taxon>
        <taxon>Pentapetalae</taxon>
        <taxon>rosids</taxon>
        <taxon>malvids</taxon>
        <taxon>Malvales</taxon>
        <taxon>Malvaceae</taxon>
        <taxon>Malvoideae</taxon>
        <taxon>Gossypium</taxon>
    </lineage>
</organism>
<gene>
    <name evidence="1" type="ORF">J1N35_007377</name>
</gene>
<dbReference type="AlphaFoldDB" id="A0A9D4AF76"/>
<keyword evidence="2" id="KW-1185">Reference proteome</keyword>